<keyword evidence="3" id="KW-0813">Transport</keyword>
<keyword evidence="5 7" id="KW-1133">Transmembrane helix</keyword>
<evidence type="ECO:0000256" key="1">
    <source>
        <dbReference type="ARBA" id="ARBA00004141"/>
    </source>
</evidence>
<evidence type="ECO:0000256" key="5">
    <source>
        <dbReference type="ARBA" id="ARBA00022989"/>
    </source>
</evidence>
<feature type="transmembrane region" description="Helical" evidence="7">
    <location>
        <begin position="72"/>
        <end position="88"/>
    </location>
</feature>
<feature type="transmembrane region" description="Helical" evidence="7">
    <location>
        <begin position="127"/>
        <end position="149"/>
    </location>
</feature>
<evidence type="ECO:0000256" key="4">
    <source>
        <dbReference type="ARBA" id="ARBA00022692"/>
    </source>
</evidence>
<dbReference type="Pfam" id="PF00860">
    <property type="entry name" value="Xan_ur_permease"/>
    <property type="match status" value="1"/>
</dbReference>
<dbReference type="PANTHER" id="PTHR42810">
    <property type="entry name" value="PURINE PERMEASE C1399.01C-RELATED"/>
    <property type="match status" value="1"/>
</dbReference>
<accession>A0ABU6P2B0</accession>
<evidence type="ECO:0000313" key="9">
    <source>
        <dbReference type="Proteomes" id="UP001342826"/>
    </source>
</evidence>
<comment type="similarity">
    <text evidence="2">Belongs to the nucleobase:cation symporter-2 (NCS2) (TC 2.A.40) family.</text>
</comment>
<dbReference type="PANTHER" id="PTHR42810:SF1">
    <property type="entry name" value="PURINE PERMEASE YWDJ-RELATED"/>
    <property type="match status" value="1"/>
</dbReference>
<dbReference type="InterPro" id="IPR006043">
    <property type="entry name" value="NCS2"/>
</dbReference>
<feature type="transmembrane region" description="Helical" evidence="7">
    <location>
        <begin position="345"/>
        <end position="363"/>
    </location>
</feature>
<comment type="caution">
    <text evidence="8">The sequence shown here is derived from an EMBL/GenBank/DDBJ whole genome shotgun (WGS) entry which is preliminary data.</text>
</comment>
<evidence type="ECO:0000256" key="6">
    <source>
        <dbReference type="ARBA" id="ARBA00023136"/>
    </source>
</evidence>
<evidence type="ECO:0000313" key="8">
    <source>
        <dbReference type="EMBL" id="MED4402281.1"/>
    </source>
</evidence>
<keyword evidence="9" id="KW-1185">Reference proteome</keyword>
<keyword evidence="4 7" id="KW-0812">Transmembrane</keyword>
<gene>
    <name evidence="8" type="ORF">P9271_13235</name>
</gene>
<organism evidence="8 9">
    <name type="scientific">Metabacillus fastidiosus</name>
    <dbReference type="NCBI Taxonomy" id="1458"/>
    <lineage>
        <taxon>Bacteria</taxon>
        <taxon>Bacillati</taxon>
        <taxon>Bacillota</taxon>
        <taxon>Bacilli</taxon>
        <taxon>Bacillales</taxon>
        <taxon>Bacillaceae</taxon>
        <taxon>Metabacillus</taxon>
    </lineage>
</organism>
<evidence type="ECO:0000256" key="2">
    <source>
        <dbReference type="ARBA" id="ARBA00008821"/>
    </source>
</evidence>
<feature type="transmembrane region" description="Helical" evidence="7">
    <location>
        <begin position="100"/>
        <end position="121"/>
    </location>
</feature>
<feature type="transmembrane region" description="Helical" evidence="7">
    <location>
        <begin position="318"/>
        <end position="339"/>
    </location>
</feature>
<evidence type="ECO:0000256" key="3">
    <source>
        <dbReference type="ARBA" id="ARBA00022448"/>
    </source>
</evidence>
<feature type="transmembrane region" description="Helical" evidence="7">
    <location>
        <begin position="188"/>
        <end position="207"/>
    </location>
</feature>
<dbReference type="EMBL" id="JARTFS010000011">
    <property type="protein sequence ID" value="MED4402281.1"/>
    <property type="molecule type" value="Genomic_DNA"/>
</dbReference>
<name>A0ABU6P2B0_9BACI</name>
<evidence type="ECO:0000256" key="7">
    <source>
        <dbReference type="SAM" id="Phobius"/>
    </source>
</evidence>
<comment type="subcellular location">
    <subcellularLocation>
        <location evidence="1">Membrane</location>
        <topology evidence="1">Multi-pass membrane protein</topology>
    </subcellularLocation>
</comment>
<dbReference type="RefSeq" id="WP_066226040.1">
    <property type="nucleotide sequence ID" value="NZ_JARTFQ010000005.1"/>
</dbReference>
<sequence>MKKQIFYSSLSTSQWFIFLLASSIAFPIVIGNVFHLSIDEISELMQRTFFVVGISSFIQGWIGHRYPIADGPAGSWVSVFVILAGLTIQQGQDTRETLQLLEGGLIVAGTLLLILGLTGLVNKLLFLFTPLVTGSFLLMLALQLSGVFLEGMLGIKEGAASLDYGVVAVSFIVFILVILLSIKGKGWIKSYAVLIGILSGWLLYFLLGKKAPVLSHSDSFVKLPEVFAWGPPQLNVGMTMTAILFLFLLVSNTVAAVTAVRQAVPEADREEKQTINRGITGGGISHFIAAIFSTVGIVPLPVSAGFIQLTGQKRIKPFLIASLALSAIALIPAIVNFLALLPGSVASAALLASFVQMIGISFQSIMKEELDQRRLTILGITLLIGLGLMFLPGSTFEGLPSIAQYICSNGLLVGTMIVILLEQLWKK</sequence>
<protein>
    <submittedName>
        <fullName evidence="8">Purine/pyrimidine permease</fullName>
    </submittedName>
</protein>
<reference evidence="8 9" key="1">
    <citation type="submission" date="2023-03" db="EMBL/GenBank/DDBJ databases">
        <title>Bacillus Genome Sequencing.</title>
        <authorList>
            <person name="Dunlap C."/>
        </authorList>
    </citation>
    <scope>NUCLEOTIDE SEQUENCE [LARGE SCALE GENOMIC DNA]</scope>
    <source>
        <strain evidence="8 9">NRS-1717</strain>
    </source>
</reference>
<feature type="transmembrane region" description="Helical" evidence="7">
    <location>
        <begin position="15"/>
        <end position="36"/>
    </location>
</feature>
<feature type="transmembrane region" description="Helical" evidence="7">
    <location>
        <begin position="375"/>
        <end position="396"/>
    </location>
</feature>
<feature type="transmembrane region" description="Helical" evidence="7">
    <location>
        <begin position="284"/>
        <end position="306"/>
    </location>
</feature>
<dbReference type="Proteomes" id="UP001342826">
    <property type="component" value="Unassembled WGS sequence"/>
</dbReference>
<keyword evidence="6 7" id="KW-0472">Membrane</keyword>
<feature type="transmembrane region" description="Helical" evidence="7">
    <location>
        <begin position="242"/>
        <end position="264"/>
    </location>
</feature>
<proteinExistence type="inferred from homology"/>
<dbReference type="NCBIfam" id="NF037981">
    <property type="entry name" value="NCS2_1"/>
    <property type="match status" value="1"/>
</dbReference>
<feature type="transmembrane region" description="Helical" evidence="7">
    <location>
        <begin position="402"/>
        <end position="421"/>
    </location>
</feature>
<feature type="transmembrane region" description="Helical" evidence="7">
    <location>
        <begin position="48"/>
        <end position="66"/>
    </location>
</feature>
<dbReference type="GeneID" id="301139915"/>
<feature type="transmembrane region" description="Helical" evidence="7">
    <location>
        <begin position="161"/>
        <end position="182"/>
    </location>
</feature>